<feature type="compositionally biased region" description="Basic residues" evidence="3">
    <location>
        <begin position="110"/>
        <end position="120"/>
    </location>
</feature>
<organism evidence="5 6">
    <name type="scientific">Halorubrum vacuolatum</name>
    <name type="common">Natronobacterium vacuolatum</name>
    <dbReference type="NCBI Taxonomy" id="63740"/>
    <lineage>
        <taxon>Archaea</taxon>
        <taxon>Methanobacteriati</taxon>
        <taxon>Methanobacteriota</taxon>
        <taxon>Stenosarchaea group</taxon>
        <taxon>Halobacteria</taxon>
        <taxon>Halobacteriales</taxon>
        <taxon>Haloferacaceae</taxon>
        <taxon>Halorubrum</taxon>
    </lineage>
</organism>
<feature type="region of interest" description="Disordered" evidence="3">
    <location>
        <begin position="74"/>
        <end position="164"/>
    </location>
</feature>
<dbReference type="InterPro" id="IPR008978">
    <property type="entry name" value="HSP20-like_chaperone"/>
</dbReference>
<reference evidence="5 6" key="1">
    <citation type="submission" date="2017-06" db="EMBL/GenBank/DDBJ databases">
        <authorList>
            <person name="Kim H.J."/>
            <person name="Triplett B.A."/>
        </authorList>
    </citation>
    <scope>NUCLEOTIDE SEQUENCE [LARGE SCALE GENOMIC DNA]</scope>
    <source>
        <strain evidence="5 6">DSM 8800</strain>
    </source>
</reference>
<dbReference type="Gene3D" id="2.60.40.790">
    <property type="match status" value="1"/>
</dbReference>
<gene>
    <name evidence="5" type="ORF">SAMN06264855_11346</name>
</gene>
<dbReference type="PROSITE" id="PS01031">
    <property type="entry name" value="SHSP"/>
    <property type="match status" value="1"/>
</dbReference>
<evidence type="ECO:0000313" key="5">
    <source>
        <dbReference type="EMBL" id="SNR53673.1"/>
    </source>
</evidence>
<dbReference type="PANTHER" id="PTHR11527">
    <property type="entry name" value="HEAT-SHOCK PROTEIN 20 FAMILY MEMBER"/>
    <property type="match status" value="1"/>
</dbReference>
<accession>A0A238X537</accession>
<dbReference type="OrthoDB" id="198277at2157"/>
<dbReference type="Proteomes" id="UP000198397">
    <property type="component" value="Unassembled WGS sequence"/>
</dbReference>
<evidence type="ECO:0000313" key="6">
    <source>
        <dbReference type="Proteomes" id="UP000198397"/>
    </source>
</evidence>
<proteinExistence type="inferred from homology"/>
<dbReference type="CDD" id="cd06464">
    <property type="entry name" value="ACD_sHsps-like"/>
    <property type="match status" value="1"/>
</dbReference>
<protein>
    <submittedName>
        <fullName evidence="5">Heat shock protein Hsp20</fullName>
    </submittedName>
</protein>
<evidence type="ECO:0000256" key="3">
    <source>
        <dbReference type="SAM" id="MobiDB-lite"/>
    </source>
</evidence>
<sequence>MPRRDPFREIEELFERMGREFEELSGSLEVPTTASLRVDVAEDDENVIVTADMPGFEREEIDVELNEDAVTIAATHEDETVHDGSAGTDDTDSGEADDAEPPTTADAVHYHRRERRRQAVSRRIALPAPVKREGAAATYNNGVLTVTLPKRASDGDGGKSIEVS</sequence>
<name>A0A238X537_HALVU</name>
<evidence type="ECO:0000259" key="4">
    <source>
        <dbReference type="PROSITE" id="PS01031"/>
    </source>
</evidence>
<dbReference type="AlphaFoldDB" id="A0A238X537"/>
<dbReference type="InterPro" id="IPR031107">
    <property type="entry name" value="Small_HSP"/>
</dbReference>
<dbReference type="EMBL" id="FZNQ01000013">
    <property type="protein sequence ID" value="SNR53673.1"/>
    <property type="molecule type" value="Genomic_DNA"/>
</dbReference>
<feature type="compositionally biased region" description="Basic and acidic residues" evidence="3">
    <location>
        <begin position="151"/>
        <end position="164"/>
    </location>
</feature>
<evidence type="ECO:0000256" key="1">
    <source>
        <dbReference type="PROSITE-ProRule" id="PRU00285"/>
    </source>
</evidence>
<dbReference type="InterPro" id="IPR002068">
    <property type="entry name" value="A-crystallin/Hsp20_dom"/>
</dbReference>
<keyword evidence="6" id="KW-1185">Reference proteome</keyword>
<evidence type="ECO:0000256" key="2">
    <source>
        <dbReference type="RuleBase" id="RU003616"/>
    </source>
</evidence>
<dbReference type="RefSeq" id="WP_089385290.1">
    <property type="nucleotide sequence ID" value="NZ_FZNQ01000013.1"/>
</dbReference>
<feature type="domain" description="SHSP" evidence="4">
    <location>
        <begin position="29"/>
        <end position="164"/>
    </location>
</feature>
<dbReference type="SUPFAM" id="SSF49764">
    <property type="entry name" value="HSP20-like chaperones"/>
    <property type="match status" value="1"/>
</dbReference>
<dbReference type="Pfam" id="PF00011">
    <property type="entry name" value="HSP20"/>
    <property type="match status" value="1"/>
</dbReference>
<comment type="similarity">
    <text evidence="1 2">Belongs to the small heat shock protein (HSP20) family.</text>
</comment>
<feature type="compositionally biased region" description="Acidic residues" evidence="3">
    <location>
        <begin position="89"/>
        <end position="100"/>
    </location>
</feature>
<keyword evidence="5" id="KW-0346">Stress response</keyword>